<gene>
    <name evidence="2" type="primary">Hypp4784</name>
    <name evidence="2" type="ORF">BLAG_LOCUS23899</name>
</gene>
<dbReference type="Gene3D" id="3.20.80.10">
    <property type="entry name" value="Regulatory factor, effector binding domain"/>
    <property type="match status" value="4"/>
</dbReference>
<accession>A0A8K0F2B4</accession>
<dbReference type="GO" id="GO:0020037">
    <property type="term" value="F:heme binding"/>
    <property type="evidence" value="ECO:0007669"/>
    <property type="project" value="TreeGrafter"/>
</dbReference>
<name>A0A8K0F2B4_BRALA</name>
<evidence type="ECO:0000256" key="1">
    <source>
        <dbReference type="ARBA" id="ARBA00009817"/>
    </source>
</evidence>
<keyword evidence="3" id="KW-1185">Reference proteome</keyword>
<dbReference type="OrthoDB" id="6424451at2759"/>
<dbReference type="PANTHER" id="PTHR11220:SF1">
    <property type="entry name" value="HEME-BINDING PROTEIN 2"/>
    <property type="match status" value="1"/>
</dbReference>
<protein>
    <submittedName>
        <fullName evidence="2">Hypp4784 protein</fullName>
    </submittedName>
</protein>
<proteinExistence type="inferred from homology"/>
<evidence type="ECO:0000313" key="3">
    <source>
        <dbReference type="Proteomes" id="UP000838412"/>
    </source>
</evidence>
<dbReference type="SUPFAM" id="SSF55136">
    <property type="entry name" value="Probable bacterial effector-binding domain"/>
    <property type="match status" value="3"/>
</dbReference>
<sequence>MPSTAPLVTQTREPSESPMREITLSVPLPREMAKHPPIPNDPKVVIDLVPETVVYVKTFQGHSPRVGFVADKEAKNFFKTLSDNNEPFYGEDDYYYVAQFDSISASSSLLTYNEIWIFAVNERLFRVHDFNDHVGQAFPKCLQKDDRLRSWHKMDQADIPVQALTRKQCSETYCKLPKLCPEPEMKGVKGIDDKTITLKKFTDLQYTSFNPYTCHYDTAIIAAAEPLAQHLNKTGVPHSEVAMMCTSPVEIRDELDGKDGCQKFFDMYVIRGGGVGKTDQDVHELVLDNTDMHGFRSPKTKEVYHSRKNHQIQYFYMKCMGGNIYYEPVTTTATANVLVDRLKEEKKCFLGDHIGVWEHHPQSRLFDRFNEVFVDSDLDCSRHEGRPEFTFHLPLSKTYSQHEAKPVIEDPCTTGDCHSMSVVMRFEDNLRLIKHPPATWVCSNSTSLSCTFEQAWDKALQPILSYINGKNEDNVSMDITRPVYGRGYMGDRECTILSTMCMTLPKKYEDNPPKPIDDIVCIEILIFELRMVAFRRGDEESYWYQSAFVGKRTAEMFLKQKTRMTKQLDELKTFGVNYTTEACSHHLWIAGYGNPNDEEALMTMLFVDQQHIYWKDSKKVEDTEKKEAEEEERPDEEVLNLVPKDCRLPTCHPVHVTKEHSNYMEIFFPKSKGVCQYVKGCGHGSPRRNLFLPIYKYFDGKNGEKEKIGNVTDPIVFQVKIYSPEEELAGVEACEREFQLCASLPSAYEDKDIPKAIGENVRRHCFFFFYSIYFRITLADVCDCINFIWFLEYD</sequence>
<dbReference type="InterPro" id="IPR006917">
    <property type="entry name" value="SOUL_heme-bd"/>
</dbReference>
<dbReference type="Proteomes" id="UP000838412">
    <property type="component" value="Chromosome 8"/>
</dbReference>
<comment type="similarity">
    <text evidence="1">Belongs to the HEBP family.</text>
</comment>
<dbReference type="PANTHER" id="PTHR11220">
    <property type="entry name" value="HEME-BINDING PROTEIN-RELATED"/>
    <property type="match status" value="1"/>
</dbReference>
<reference evidence="2" key="1">
    <citation type="submission" date="2022-01" db="EMBL/GenBank/DDBJ databases">
        <authorList>
            <person name="Braso-Vives M."/>
        </authorList>
    </citation>
    <scope>NUCLEOTIDE SEQUENCE</scope>
</reference>
<dbReference type="EMBL" id="OV696693">
    <property type="protein sequence ID" value="CAH1272182.1"/>
    <property type="molecule type" value="Genomic_DNA"/>
</dbReference>
<dbReference type="AlphaFoldDB" id="A0A8K0F2B4"/>
<evidence type="ECO:0000313" key="2">
    <source>
        <dbReference type="EMBL" id="CAH1272182.1"/>
    </source>
</evidence>
<dbReference type="Pfam" id="PF04832">
    <property type="entry name" value="SOUL"/>
    <property type="match status" value="2"/>
</dbReference>
<organism evidence="2 3">
    <name type="scientific">Branchiostoma lanceolatum</name>
    <name type="common">Common lancelet</name>
    <name type="synonym">Amphioxus lanceolatum</name>
    <dbReference type="NCBI Taxonomy" id="7740"/>
    <lineage>
        <taxon>Eukaryota</taxon>
        <taxon>Metazoa</taxon>
        <taxon>Chordata</taxon>
        <taxon>Cephalochordata</taxon>
        <taxon>Leptocardii</taxon>
        <taxon>Amphioxiformes</taxon>
        <taxon>Branchiostomatidae</taxon>
        <taxon>Branchiostoma</taxon>
    </lineage>
</organism>
<dbReference type="InterPro" id="IPR011256">
    <property type="entry name" value="Reg_factor_effector_dom_sf"/>
</dbReference>